<keyword evidence="8" id="KW-1185">Reference proteome</keyword>
<dbReference type="SUPFAM" id="SSF53335">
    <property type="entry name" value="S-adenosyl-L-methionine-dependent methyltransferases"/>
    <property type="match status" value="1"/>
</dbReference>
<dbReference type="GO" id="GO:0016279">
    <property type="term" value="F:protein-lysine N-methyltransferase activity"/>
    <property type="evidence" value="ECO:0007669"/>
    <property type="project" value="InterPro"/>
</dbReference>
<dbReference type="GO" id="GO:0007165">
    <property type="term" value="P:signal transduction"/>
    <property type="evidence" value="ECO:0007669"/>
    <property type="project" value="InterPro"/>
</dbReference>
<evidence type="ECO:0000256" key="4">
    <source>
        <dbReference type="ARBA" id="ARBA00022691"/>
    </source>
</evidence>
<evidence type="ECO:0000256" key="3">
    <source>
        <dbReference type="ARBA" id="ARBA00022679"/>
    </source>
</evidence>
<feature type="domain" description="TIR" evidence="6">
    <location>
        <begin position="554"/>
        <end position="726"/>
    </location>
</feature>
<keyword evidence="4" id="KW-0949">S-adenosyl-L-methionine</keyword>
<comment type="similarity">
    <text evidence="1">Belongs to the ANT/ATPSC lysine N-methyltransferase family.</text>
</comment>
<feature type="coiled-coil region" evidence="5">
    <location>
        <begin position="494"/>
        <end position="528"/>
    </location>
</feature>
<dbReference type="Pfam" id="PF13676">
    <property type="entry name" value="TIR_2"/>
    <property type="match status" value="1"/>
</dbReference>
<dbReference type="GO" id="GO:0005739">
    <property type="term" value="C:mitochondrion"/>
    <property type="evidence" value="ECO:0007669"/>
    <property type="project" value="TreeGrafter"/>
</dbReference>
<dbReference type="InterPro" id="IPR035897">
    <property type="entry name" value="Toll_tir_struct_dom_sf"/>
</dbReference>
<dbReference type="PANTHER" id="PTHR13610:SF11">
    <property type="entry name" value="METHYLTRANSFERASE DOMAIN-CONTAINING PROTEIN"/>
    <property type="match status" value="1"/>
</dbReference>
<dbReference type="GO" id="GO:0032259">
    <property type="term" value="P:methylation"/>
    <property type="evidence" value="ECO:0007669"/>
    <property type="project" value="UniProtKB-KW"/>
</dbReference>
<reference evidence="7" key="1">
    <citation type="submission" date="2020-05" db="EMBL/GenBank/DDBJ databases">
        <title>Phylogenomic resolution of chytrid fungi.</title>
        <authorList>
            <person name="Stajich J.E."/>
            <person name="Amses K."/>
            <person name="Simmons R."/>
            <person name="Seto K."/>
            <person name="Myers J."/>
            <person name="Bonds A."/>
            <person name="Quandt C.A."/>
            <person name="Barry K."/>
            <person name="Liu P."/>
            <person name="Grigoriev I."/>
            <person name="Longcore J.E."/>
            <person name="James T.Y."/>
        </authorList>
    </citation>
    <scope>NUCLEOTIDE SEQUENCE</scope>
    <source>
        <strain evidence="7">JEL0513</strain>
    </source>
</reference>
<evidence type="ECO:0000313" key="8">
    <source>
        <dbReference type="Proteomes" id="UP001211907"/>
    </source>
</evidence>
<dbReference type="PANTHER" id="PTHR13610">
    <property type="entry name" value="METHYLTRANSFERASE DOMAIN-CONTAINING PROTEIN"/>
    <property type="match status" value="1"/>
</dbReference>
<keyword evidence="2" id="KW-0489">Methyltransferase</keyword>
<evidence type="ECO:0000259" key="6">
    <source>
        <dbReference type="PROSITE" id="PS50104"/>
    </source>
</evidence>
<dbReference type="InterPro" id="IPR026170">
    <property type="entry name" value="FAM173A/B"/>
</dbReference>
<name>A0AAD5ST09_9FUNG</name>
<proteinExistence type="inferred from homology"/>
<feature type="coiled-coil region" evidence="5">
    <location>
        <begin position="250"/>
        <end position="306"/>
    </location>
</feature>
<accession>A0AAD5ST09</accession>
<evidence type="ECO:0000256" key="2">
    <source>
        <dbReference type="ARBA" id="ARBA00022603"/>
    </source>
</evidence>
<dbReference type="GO" id="GO:1905706">
    <property type="term" value="P:regulation of mitochondrial ATP synthesis coupled proton transport"/>
    <property type="evidence" value="ECO:0007669"/>
    <property type="project" value="TreeGrafter"/>
</dbReference>
<dbReference type="AlphaFoldDB" id="A0AAD5ST09"/>
<gene>
    <name evidence="7" type="ORF">HK100_004342</name>
</gene>
<dbReference type="EMBL" id="JADGJH010002155">
    <property type="protein sequence ID" value="KAJ3102588.1"/>
    <property type="molecule type" value="Genomic_DNA"/>
</dbReference>
<dbReference type="Proteomes" id="UP001211907">
    <property type="component" value="Unassembled WGS sequence"/>
</dbReference>
<dbReference type="InterPro" id="IPR000157">
    <property type="entry name" value="TIR_dom"/>
</dbReference>
<keyword evidence="3" id="KW-0808">Transferase</keyword>
<sequence length="791" mass="90544">MASETEYEELPVGPDGEFVIPKKKSRMYNYRWEDGFVSPFLPTAPTALESLIRAIHSISAEQCGRHFNSIVDLGSGRGDILFAFAKASSSDGLLDGKLRGQFVGIELDESLVAESNHLAQTHDYGGSNFNLVFAKGDIITQEIFMDADEMVRVFGQSNATVESIAMRSDIITAFLLPNALAKIIPFLRRMIEIGKVVISIKWAIEYSGQSLEEYRDLTVTDDLDLKAELNENALRIADLESTLEMRSILIKNQEEQIQTLKKAIAICETLATEYSAIKIQAMSSKLDQAIKDRTVALDRIARLEMEIRTKIEPQTQHQSYDQTTNNNIQENFTVLMNSKPPIQFKDSGVSHVEPAVRCFVNWFSENGFLSTNESPTDQVSISQLNTISVHIFEEEETALKVQIANYFTINKKARAVLAKAMYQLHDDARMLEIVKAKILKYSEFDQQHADFLSVVEAILRIYPIAVSLKRLIFAEEDSKLDWKTYSWESTEKTLKFLIQDRLFLKQRKTKLEREIGDLERQLEKYTDKRSIGVRSDIVKANLQAKRDWQDWSDREYDYFISYRVASDADLAKELYFRLRLQTGSNKASNNRVFLDVENLKDGNDWTEGFSTGLKHSKIVVLLVSKGSLERMKTADQFQDNVLLEWENAILAAADVSDKNKVFIEDVITSLYSIKFPENCYDNRSLAKNQCFLSAQEIIHHLCSLQGIFLTDPKFLKQILPKFSEKLNEINSCWDELLNKARKAKDDVQILEDISEKVVIEHISESQLLNAFLEHTLTYFHSNWKELEFKSE</sequence>
<evidence type="ECO:0000313" key="7">
    <source>
        <dbReference type="EMBL" id="KAJ3102588.1"/>
    </source>
</evidence>
<evidence type="ECO:0000256" key="1">
    <source>
        <dbReference type="ARBA" id="ARBA00010633"/>
    </source>
</evidence>
<protein>
    <recommendedName>
        <fullName evidence="6">TIR domain-containing protein</fullName>
    </recommendedName>
</protein>
<evidence type="ECO:0000256" key="5">
    <source>
        <dbReference type="SAM" id="Coils"/>
    </source>
</evidence>
<dbReference type="Gene3D" id="3.40.50.10140">
    <property type="entry name" value="Toll/interleukin-1 receptor homology (TIR) domain"/>
    <property type="match status" value="1"/>
</dbReference>
<dbReference type="SUPFAM" id="SSF52200">
    <property type="entry name" value="Toll/Interleukin receptor TIR domain"/>
    <property type="match status" value="1"/>
</dbReference>
<dbReference type="InterPro" id="IPR029063">
    <property type="entry name" value="SAM-dependent_MTases_sf"/>
</dbReference>
<organism evidence="7 8">
    <name type="scientific">Physocladia obscura</name>
    <dbReference type="NCBI Taxonomy" id="109957"/>
    <lineage>
        <taxon>Eukaryota</taxon>
        <taxon>Fungi</taxon>
        <taxon>Fungi incertae sedis</taxon>
        <taxon>Chytridiomycota</taxon>
        <taxon>Chytridiomycota incertae sedis</taxon>
        <taxon>Chytridiomycetes</taxon>
        <taxon>Chytridiales</taxon>
        <taxon>Chytriomycetaceae</taxon>
        <taxon>Physocladia</taxon>
    </lineage>
</organism>
<comment type="caution">
    <text evidence="7">The sequence shown here is derived from an EMBL/GenBank/DDBJ whole genome shotgun (WGS) entry which is preliminary data.</text>
</comment>
<dbReference type="Gene3D" id="3.40.50.150">
    <property type="entry name" value="Vaccinia Virus protein VP39"/>
    <property type="match status" value="1"/>
</dbReference>
<keyword evidence="5" id="KW-0175">Coiled coil</keyword>
<dbReference type="PROSITE" id="PS50104">
    <property type="entry name" value="TIR"/>
    <property type="match status" value="1"/>
</dbReference>